<organism evidence="1 2">
    <name type="scientific">Mya arenaria</name>
    <name type="common">Soft-shell clam</name>
    <dbReference type="NCBI Taxonomy" id="6604"/>
    <lineage>
        <taxon>Eukaryota</taxon>
        <taxon>Metazoa</taxon>
        <taxon>Spiralia</taxon>
        <taxon>Lophotrochozoa</taxon>
        <taxon>Mollusca</taxon>
        <taxon>Bivalvia</taxon>
        <taxon>Autobranchia</taxon>
        <taxon>Heteroconchia</taxon>
        <taxon>Euheterodonta</taxon>
        <taxon>Imparidentia</taxon>
        <taxon>Neoheterodontei</taxon>
        <taxon>Myida</taxon>
        <taxon>Myoidea</taxon>
        <taxon>Myidae</taxon>
        <taxon>Mya</taxon>
    </lineage>
</organism>
<evidence type="ECO:0000313" key="2">
    <source>
        <dbReference type="Proteomes" id="UP001164746"/>
    </source>
</evidence>
<keyword evidence="2" id="KW-1185">Reference proteome</keyword>
<sequence length="330" mass="36319">MRATASKKTTSKTGNDVDVSPVNVTSQRFIGISPSGLTGGGTRIFANLSGIRPFVTKGLVKNWIGQLTTGFACGCEHWFNQLGFVYRLTTASVDIDARAALMPSAVLLLSPWRFKKPLNHLLRHFHEQMKSPSELWIAQDGGPSRSQGGGDVVKDVVLQSETLKDQLEKNGNVLEISGFTDLSEEGDMCNKLRKGSSNMTMGTHQCVFRDICVVLGHPHLELLLRDALGHPHLDLLLRDVLGHPHLDLLLPDALGHPHLDLLLRDALGHPGLELLIPDSYGNLHLGLLYWNGKNSQSCSVTFLEPYVWSVQRLVSVDTALAQQYSYSKQD</sequence>
<name>A0ABY7F8A3_MYAAR</name>
<reference evidence="1" key="1">
    <citation type="submission" date="2022-11" db="EMBL/GenBank/DDBJ databases">
        <title>Centuries of genome instability and evolution in soft-shell clam transmissible cancer (bioRxiv).</title>
        <authorList>
            <person name="Hart S.F.M."/>
            <person name="Yonemitsu M.A."/>
            <person name="Giersch R.M."/>
            <person name="Beal B.F."/>
            <person name="Arriagada G."/>
            <person name="Davis B.W."/>
            <person name="Ostrander E.A."/>
            <person name="Goff S.P."/>
            <person name="Metzger M.J."/>
        </authorList>
    </citation>
    <scope>NUCLEOTIDE SEQUENCE</scope>
    <source>
        <strain evidence="1">MELC-2E11</strain>
        <tissue evidence="1">Siphon/mantle</tissue>
    </source>
</reference>
<accession>A0ABY7F8A3</accession>
<evidence type="ECO:0000313" key="1">
    <source>
        <dbReference type="EMBL" id="WAR18190.1"/>
    </source>
</evidence>
<protein>
    <submittedName>
        <fullName evidence="1">Uncharacterized protein</fullName>
    </submittedName>
</protein>
<dbReference type="Proteomes" id="UP001164746">
    <property type="component" value="Chromosome 11"/>
</dbReference>
<dbReference type="EMBL" id="CP111022">
    <property type="protein sequence ID" value="WAR18190.1"/>
    <property type="molecule type" value="Genomic_DNA"/>
</dbReference>
<proteinExistence type="predicted"/>
<gene>
    <name evidence="1" type="ORF">MAR_000028</name>
</gene>